<dbReference type="InterPro" id="IPR036667">
    <property type="entry name" value="PTS_IIB_sorbose-sp_sf"/>
</dbReference>
<dbReference type="OrthoDB" id="9788818at2"/>
<dbReference type="Proteomes" id="UP000004959">
    <property type="component" value="Chromosome"/>
</dbReference>
<reference evidence="9 10" key="1">
    <citation type="journal article" date="2012" name="PLoS ONE">
        <title>Functional divergence in the genus oenococcus as predicted by genome sequencing of the newly-described species, Oenococcus kitaharae.</title>
        <authorList>
            <person name="Borneman A.R."/>
            <person name="McCarthy J.M."/>
            <person name="Chambers P.J."/>
            <person name="Bartowsky E.J."/>
        </authorList>
    </citation>
    <scope>NUCLEOTIDE SEQUENCE [LARGE SCALE GENOMIC DNA]</scope>
    <source>
        <strain evidence="10">DSM17330</strain>
    </source>
</reference>
<accession>G9WET1</accession>
<dbReference type="GO" id="GO:0008982">
    <property type="term" value="F:protein-N(PI)-phosphohistidine-sugar phosphotransferase activity"/>
    <property type="evidence" value="ECO:0007669"/>
    <property type="project" value="InterPro"/>
</dbReference>
<comment type="subcellular location">
    <subcellularLocation>
        <location evidence="1">Cytoplasm</location>
    </subcellularLocation>
</comment>
<dbReference type="PATRIC" id="fig|1045004.4.peg.129"/>
<dbReference type="EMBL" id="AFVZ01000001">
    <property type="protein sequence ID" value="EHN58254.1"/>
    <property type="molecule type" value="Genomic_DNA"/>
</dbReference>
<proteinExistence type="predicted"/>
<keyword evidence="6" id="KW-0598">Phosphotransferase system</keyword>
<keyword evidence="4" id="KW-0762">Sugar transport</keyword>
<dbReference type="HOGENOM" id="CLU_116175_3_0_9"/>
<comment type="caution">
    <text evidence="9">The sequence shown here is derived from an EMBL/GenBank/DDBJ whole genome shotgun (WGS) entry which is preliminary data.</text>
</comment>
<dbReference type="eggNOG" id="COG3444">
    <property type="taxonomic scope" value="Bacteria"/>
</dbReference>
<dbReference type="PROSITE" id="PS51101">
    <property type="entry name" value="PTS_EIIB_TYPE_4"/>
    <property type="match status" value="1"/>
</dbReference>
<dbReference type="RefSeq" id="WP_007744402.1">
    <property type="nucleotide sequence ID" value="NZ_CM001398.1"/>
</dbReference>
<dbReference type="InterPro" id="IPR004720">
    <property type="entry name" value="PTS_IIB_sorbose-sp"/>
</dbReference>
<dbReference type="AlphaFoldDB" id="G9WET1"/>
<dbReference type="GO" id="GO:0016301">
    <property type="term" value="F:kinase activity"/>
    <property type="evidence" value="ECO:0007669"/>
    <property type="project" value="UniProtKB-KW"/>
</dbReference>
<dbReference type="SUPFAM" id="SSF52728">
    <property type="entry name" value="PTS IIb component"/>
    <property type="match status" value="1"/>
</dbReference>
<feature type="domain" description="PTS EIIB type-4" evidence="8">
    <location>
        <begin position="1"/>
        <end position="164"/>
    </location>
</feature>
<keyword evidence="10" id="KW-1185">Reference proteome</keyword>
<dbReference type="GO" id="GO:0009401">
    <property type="term" value="P:phosphoenolpyruvate-dependent sugar phosphotransferase system"/>
    <property type="evidence" value="ECO:0007669"/>
    <property type="project" value="UniProtKB-KW"/>
</dbReference>
<dbReference type="Pfam" id="PF03830">
    <property type="entry name" value="PTSIIB_sorb"/>
    <property type="match status" value="1"/>
</dbReference>
<evidence type="ECO:0000256" key="6">
    <source>
        <dbReference type="ARBA" id="ARBA00022683"/>
    </source>
</evidence>
<keyword evidence="7" id="KW-0418">Kinase</keyword>
<sequence>MAIAAVRIDGRLLHGQVANMWTSVIKPTRIMVIDNATADSEIEKAAIKLARPAGVNLSILNEEKAIDHILKGRYDSQRVFILARKPQVIVNLLAAGVAITDVNVGNMSESEGTRPLTKSINVLQEDVDAFMALHDKGVNLTVQMVPSDPLLDLMQLLHKFSQVR</sequence>
<evidence type="ECO:0000259" key="8">
    <source>
        <dbReference type="PROSITE" id="PS51101"/>
    </source>
</evidence>
<keyword evidence="3" id="KW-0963">Cytoplasm</keyword>
<dbReference type="Gene3D" id="3.40.35.10">
    <property type="entry name" value="Phosphotransferase system, sorbose subfamily IIB component"/>
    <property type="match status" value="1"/>
</dbReference>
<keyword evidence="2" id="KW-0813">Transport</keyword>
<evidence type="ECO:0000313" key="10">
    <source>
        <dbReference type="Proteomes" id="UP000004959"/>
    </source>
</evidence>
<evidence type="ECO:0000256" key="3">
    <source>
        <dbReference type="ARBA" id="ARBA00022490"/>
    </source>
</evidence>
<dbReference type="STRING" id="336988.NT96_03835"/>
<evidence type="ECO:0000256" key="1">
    <source>
        <dbReference type="ARBA" id="ARBA00004496"/>
    </source>
</evidence>
<evidence type="ECO:0000256" key="5">
    <source>
        <dbReference type="ARBA" id="ARBA00022679"/>
    </source>
</evidence>
<dbReference type="GO" id="GO:0005737">
    <property type="term" value="C:cytoplasm"/>
    <property type="evidence" value="ECO:0007669"/>
    <property type="project" value="UniProtKB-SubCell"/>
</dbReference>
<keyword evidence="5" id="KW-0808">Transferase</keyword>
<evidence type="ECO:0000313" key="9">
    <source>
        <dbReference type="EMBL" id="EHN58254.1"/>
    </source>
</evidence>
<name>G9WET1_9LACO</name>
<evidence type="ECO:0000256" key="2">
    <source>
        <dbReference type="ARBA" id="ARBA00022448"/>
    </source>
</evidence>
<evidence type="ECO:0000256" key="4">
    <source>
        <dbReference type="ARBA" id="ARBA00022597"/>
    </source>
</evidence>
<protein>
    <submittedName>
        <fullName evidence="9">PTS systemmannose-specific IIB component</fullName>
    </submittedName>
</protein>
<organism evidence="9 10">
    <name type="scientific">Oenococcus kitaharae DSM 17330</name>
    <dbReference type="NCBI Taxonomy" id="1045004"/>
    <lineage>
        <taxon>Bacteria</taxon>
        <taxon>Bacillati</taxon>
        <taxon>Bacillota</taxon>
        <taxon>Bacilli</taxon>
        <taxon>Lactobacillales</taxon>
        <taxon>Lactobacillaceae</taxon>
        <taxon>Oenococcus</taxon>
    </lineage>
</organism>
<evidence type="ECO:0000256" key="7">
    <source>
        <dbReference type="ARBA" id="ARBA00022777"/>
    </source>
</evidence>
<gene>
    <name evidence="9" type="ORF">OKIT_0127</name>
</gene>